<dbReference type="InterPro" id="IPR009964">
    <property type="entry name" value="DUF1491"/>
</dbReference>
<dbReference type="Pfam" id="PF07372">
    <property type="entry name" value="DUF1491"/>
    <property type="match status" value="1"/>
</dbReference>
<proteinExistence type="predicted"/>
<dbReference type="Proteomes" id="UP000256900">
    <property type="component" value="Unassembled WGS sequence"/>
</dbReference>
<reference evidence="1 2" key="1">
    <citation type="submission" date="2018-08" db="EMBL/GenBank/DDBJ databases">
        <title>Genomic Encyclopedia of Type Strains, Phase IV (KMG-IV): sequencing the most valuable type-strain genomes for metagenomic binning, comparative biology and taxonomic classification.</title>
        <authorList>
            <person name="Goeker M."/>
        </authorList>
    </citation>
    <scope>NUCLEOTIDE SEQUENCE [LARGE SCALE GENOMIC DNA]</scope>
    <source>
        <strain evidence="1 2">BW863</strain>
    </source>
</reference>
<keyword evidence="2" id="KW-1185">Reference proteome</keyword>
<accession>A0A3D9Z277</accession>
<organism evidence="1 2">
    <name type="scientific">Methylovirgula ligni</name>
    <dbReference type="NCBI Taxonomy" id="569860"/>
    <lineage>
        <taxon>Bacteria</taxon>
        <taxon>Pseudomonadati</taxon>
        <taxon>Pseudomonadota</taxon>
        <taxon>Alphaproteobacteria</taxon>
        <taxon>Hyphomicrobiales</taxon>
        <taxon>Beijerinckiaceae</taxon>
        <taxon>Methylovirgula</taxon>
    </lineage>
</organism>
<dbReference type="RefSeq" id="WP_115836216.1">
    <property type="nucleotide sequence ID" value="NZ_CP025086.1"/>
</dbReference>
<comment type="caution">
    <text evidence="1">The sequence shown here is derived from an EMBL/GenBank/DDBJ whole genome shotgun (WGS) entry which is preliminary data.</text>
</comment>
<gene>
    <name evidence="1" type="ORF">DES32_1741</name>
</gene>
<dbReference type="OrthoDB" id="9809136at2"/>
<name>A0A3D9Z277_9HYPH</name>
<dbReference type="AlphaFoldDB" id="A0A3D9Z277"/>
<evidence type="ECO:0000313" key="2">
    <source>
        <dbReference type="Proteomes" id="UP000256900"/>
    </source>
</evidence>
<protein>
    <recommendedName>
        <fullName evidence="3">DUF1491 family protein</fullName>
    </recommendedName>
</protein>
<evidence type="ECO:0008006" key="3">
    <source>
        <dbReference type="Google" id="ProtNLM"/>
    </source>
</evidence>
<dbReference type="EMBL" id="QUMO01000002">
    <property type="protein sequence ID" value="REF88100.1"/>
    <property type="molecule type" value="Genomic_DNA"/>
</dbReference>
<evidence type="ECO:0000313" key="1">
    <source>
        <dbReference type="EMBL" id="REF88100.1"/>
    </source>
</evidence>
<dbReference type="Gene3D" id="3.40.1530.20">
    <property type="entry name" value="Protein of unknown function (DUF1491)"/>
    <property type="match status" value="1"/>
</dbReference>
<sequence>MRLRSDLWVSAYLRRCGVEGAAAYLRRRGAAEAGTVFVKIDRLDGQAALFGPAPQSAFSEGDRLFVPLYKEAWLDPAKIEARLKRELEFDVDLWIVEVEDRLGRNFLDLAPNA</sequence>